<accession>A0A1G5K029</accession>
<dbReference type="Proteomes" id="UP000199569">
    <property type="component" value="Unassembled WGS sequence"/>
</dbReference>
<reference evidence="1 2" key="1">
    <citation type="submission" date="2016-10" db="EMBL/GenBank/DDBJ databases">
        <authorList>
            <person name="de Groot N.N."/>
        </authorList>
    </citation>
    <scope>NUCLEOTIDE SEQUENCE [LARGE SCALE GENOMIC DNA]</scope>
    <source>
        <strain evidence="1 2">CGMCC 1.7666</strain>
    </source>
</reference>
<keyword evidence="2" id="KW-1185">Reference proteome</keyword>
<evidence type="ECO:0000313" key="1">
    <source>
        <dbReference type="EMBL" id="SCY93521.1"/>
    </source>
</evidence>
<organism evidence="1 2">
    <name type="scientific">Microvirga guangxiensis</name>
    <dbReference type="NCBI Taxonomy" id="549386"/>
    <lineage>
        <taxon>Bacteria</taxon>
        <taxon>Pseudomonadati</taxon>
        <taxon>Pseudomonadota</taxon>
        <taxon>Alphaproteobacteria</taxon>
        <taxon>Hyphomicrobiales</taxon>
        <taxon>Methylobacteriaceae</taxon>
        <taxon>Microvirga</taxon>
    </lineage>
</organism>
<sequence length="89" mass="9662">MDAAFNAIRQAAREIPSVLIRIADVLGQLAPVLPSREARDAVVRELDKLAETAGGARLAPCDRQAVLVMIERARIAAIGRPKERTIHVL</sequence>
<proteinExistence type="predicted"/>
<name>A0A1G5K029_9HYPH</name>
<dbReference type="EMBL" id="FMVJ01000008">
    <property type="protein sequence ID" value="SCY93521.1"/>
    <property type="molecule type" value="Genomic_DNA"/>
</dbReference>
<gene>
    <name evidence="1" type="ORF">SAMN02927923_02926</name>
</gene>
<protein>
    <submittedName>
        <fullName evidence="1">Uncharacterized protein</fullName>
    </submittedName>
</protein>
<dbReference type="STRING" id="549386.SAMN02927923_02926"/>
<evidence type="ECO:0000313" key="2">
    <source>
        <dbReference type="Proteomes" id="UP000199569"/>
    </source>
</evidence>
<dbReference type="AlphaFoldDB" id="A0A1G5K029"/>